<evidence type="ECO:0000313" key="6">
    <source>
        <dbReference type="Ensembl" id="ENSSSUP00005022116.1"/>
    </source>
</evidence>
<evidence type="ECO:0000256" key="1">
    <source>
        <dbReference type="ARBA" id="ARBA00022670"/>
    </source>
</evidence>
<evidence type="ECO:0000256" key="3">
    <source>
        <dbReference type="ARBA" id="ARBA00022801"/>
    </source>
</evidence>
<evidence type="ECO:0000256" key="4">
    <source>
        <dbReference type="ARBA" id="ARBA00023157"/>
    </source>
</evidence>
<dbReference type="FunFam" id="2.40.10.10:FF:000024">
    <property type="entry name" value="Serine protease 53"/>
    <property type="match status" value="1"/>
</dbReference>
<dbReference type="SUPFAM" id="SSF50494">
    <property type="entry name" value="Trypsin-like serine proteases"/>
    <property type="match status" value="2"/>
</dbReference>
<dbReference type="InterPro" id="IPR001254">
    <property type="entry name" value="Trypsin_dom"/>
</dbReference>
<evidence type="ECO:0000259" key="5">
    <source>
        <dbReference type="PROSITE" id="PS50240"/>
    </source>
</evidence>
<keyword evidence="3" id="KW-0378">Hydrolase</keyword>
<dbReference type="Pfam" id="PF00089">
    <property type="entry name" value="Trypsin"/>
    <property type="match status" value="2"/>
</dbReference>
<dbReference type="Proteomes" id="UP000472268">
    <property type="component" value="Chromosome 8"/>
</dbReference>
<protein>
    <submittedName>
        <fullName evidence="6">Serine protease 36</fullName>
    </submittedName>
</protein>
<name>A0A673UKY9_SURSU</name>
<keyword evidence="2" id="KW-0732">Signal</keyword>
<dbReference type="CDD" id="cd00190">
    <property type="entry name" value="Tryp_SPc"/>
    <property type="match status" value="1"/>
</dbReference>
<feature type="domain" description="Peptidase S1" evidence="5">
    <location>
        <begin position="7"/>
        <end position="408"/>
    </location>
</feature>
<dbReference type="GO" id="GO:0004252">
    <property type="term" value="F:serine-type endopeptidase activity"/>
    <property type="evidence" value="ECO:0007669"/>
    <property type="project" value="InterPro"/>
</dbReference>
<accession>A0A673UKY9</accession>
<dbReference type="Gene3D" id="2.40.10.10">
    <property type="entry name" value="Trypsin-like serine proteases"/>
    <property type="match status" value="4"/>
</dbReference>
<dbReference type="PANTHER" id="PTHR24253:SF169">
    <property type="entry name" value="PROSTASIN"/>
    <property type="match status" value="1"/>
</dbReference>
<dbReference type="SMART" id="SM00020">
    <property type="entry name" value="Tryp_SPc"/>
    <property type="match status" value="1"/>
</dbReference>
<keyword evidence="4" id="KW-1015">Disulfide bond</keyword>
<dbReference type="InterPro" id="IPR033116">
    <property type="entry name" value="TRYPSIN_SER"/>
</dbReference>
<dbReference type="InterPro" id="IPR043504">
    <property type="entry name" value="Peptidase_S1_PA_chymotrypsin"/>
</dbReference>
<keyword evidence="1" id="KW-0645">Protease</keyword>
<dbReference type="PROSITE" id="PS50240">
    <property type="entry name" value="TRYPSIN_DOM"/>
    <property type="match status" value="1"/>
</dbReference>
<proteinExistence type="predicted"/>
<reference evidence="6" key="2">
    <citation type="submission" date="2025-08" db="UniProtKB">
        <authorList>
            <consortium name="Ensembl"/>
        </authorList>
    </citation>
    <scope>IDENTIFICATION</scope>
</reference>
<keyword evidence="7" id="KW-1185">Reference proteome</keyword>
<dbReference type="InterPro" id="IPR009003">
    <property type="entry name" value="Peptidase_S1_PA"/>
</dbReference>
<dbReference type="Ensembl" id="ENSSSUT00005025340.1">
    <property type="protein sequence ID" value="ENSSSUP00005022116.1"/>
    <property type="gene ID" value="ENSSSUG00005014422.1"/>
</dbReference>
<dbReference type="PANTHER" id="PTHR24253">
    <property type="entry name" value="TRANSMEMBRANE PROTEASE SERINE"/>
    <property type="match status" value="1"/>
</dbReference>
<sequence length="459" mass="48799">VVTSSPVACGLRPEPALAGVLWPWLAEVHVAGNQVCTGILVAPGWVVAATHCILRLGSTTVPFIEVYLGRAGASPLPQGHQVSRLVISIRLPRHLGLRPPLALLELSSRVEPSPSTLPICLHPGGIPLGASCWVLGWKDPRDRASILGSLPSGPDTWILPPKPAPGPSPWAPGVSRGALVLGHGPQGGPGAWAAGGCGHSAFTWIIPIRAWEHAKEDYEVKLGAHQLDSYTPEAEVRTVAQVISHSSYHEEGSQGDIALLRLNRPVTFSRYIRPICLPAANASFPNGLQCTVTGWGHVAPSVSLLAPRPLQQLEVPLISRETCNCLYNIDAKPEEPHFIQQDMLCAGYVQGGKDACQGDSGGPLSCLVGGLWYLAGIVSWGDACGAPNRPGVYTLTSSYASWIHYHVTELQPRVVPQIQESQPDSHLCVNHQAFNTAPTQGFLGLLLLLPLGLTLGLLC</sequence>
<reference evidence="6 7" key="1">
    <citation type="submission" date="2019-05" db="EMBL/GenBank/DDBJ databases">
        <title>A Chromosome-scale Meerkat (S. suricatta) Genome Assembly.</title>
        <authorList>
            <person name="Dudchenko O."/>
            <person name="Lieberman Aiden E."/>
            <person name="Tung J."/>
            <person name="Barreiro L.B."/>
            <person name="Clutton-Brock T.H."/>
        </authorList>
    </citation>
    <scope>NUCLEOTIDE SEQUENCE [LARGE SCALE GENOMIC DNA]</scope>
</reference>
<organism evidence="6 7">
    <name type="scientific">Suricata suricatta</name>
    <name type="common">Meerkat</name>
    <dbReference type="NCBI Taxonomy" id="37032"/>
    <lineage>
        <taxon>Eukaryota</taxon>
        <taxon>Metazoa</taxon>
        <taxon>Chordata</taxon>
        <taxon>Craniata</taxon>
        <taxon>Vertebrata</taxon>
        <taxon>Euteleostomi</taxon>
        <taxon>Mammalia</taxon>
        <taxon>Eutheria</taxon>
        <taxon>Laurasiatheria</taxon>
        <taxon>Carnivora</taxon>
        <taxon>Feliformia</taxon>
        <taxon>Herpestidae</taxon>
        <taxon>Suricata</taxon>
    </lineage>
</organism>
<reference evidence="6" key="3">
    <citation type="submission" date="2025-09" db="UniProtKB">
        <authorList>
            <consortium name="Ensembl"/>
        </authorList>
    </citation>
    <scope>IDENTIFICATION</scope>
</reference>
<gene>
    <name evidence="6" type="primary">PRSS36</name>
</gene>
<evidence type="ECO:0000256" key="2">
    <source>
        <dbReference type="ARBA" id="ARBA00022729"/>
    </source>
</evidence>
<dbReference type="PROSITE" id="PS00135">
    <property type="entry name" value="TRYPSIN_SER"/>
    <property type="match status" value="1"/>
</dbReference>
<evidence type="ECO:0000313" key="7">
    <source>
        <dbReference type="Proteomes" id="UP000472268"/>
    </source>
</evidence>
<dbReference type="AlphaFoldDB" id="A0A673UKY9"/>
<dbReference type="GO" id="GO:0006508">
    <property type="term" value="P:proteolysis"/>
    <property type="evidence" value="ECO:0007669"/>
    <property type="project" value="UniProtKB-KW"/>
</dbReference>